<dbReference type="InterPro" id="IPR035340">
    <property type="entry name" value="DUF5425"/>
</dbReference>
<dbReference type="OrthoDB" id="352862at2"/>
<dbReference type="RefSeq" id="WP_151553174.1">
    <property type="nucleotide sequence ID" value="NZ_CP044540.1"/>
</dbReference>
<proteinExistence type="predicted"/>
<name>A0A5J6WBM1_9SPIR</name>
<evidence type="ECO:0000256" key="1">
    <source>
        <dbReference type="SAM" id="MobiDB-lite"/>
    </source>
</evidence>
<organism evidence="3 4">
    <name type="scientific">Borrelia maritima</name>
    <dbReference type="NCBI Taxonomy" id="2761123"/>
    <lineage>
        <taxon>Bacteria</taxon>
        <taxon>Pseudomonadati</taxon>
        <taxon>Spirochaetota</taxon>
        <taxon>Spirochaetia</taxon>
        <taxon>Spirochaetales</taxon>
        <taxon>Borreliaceae</taxon>
        <taxon>Borrelia</taxon>
    </lineage>
</organism>
<feature type="region of interest" description="Disordered" evidence="1">
    <location>
        <begin position="55"/>
        <end position="76"/>
    </location>
</feature>
<dbReference type="AlphaFoldDB" id="A0A5J6WBM1"/>
<accession>A0A5J6WBM1</accession>
<evidence type="ECO:0000313" key="4">
    <source>
        <dbReference type="Proteomes" id="UP000326393"/>
    </source>
</evidence>
<evidence type="ECO:0008006" key="5">
    <source>
        <dbReference type="Google" id="ProtNLM"/>
    </source>
</evidence>
<sequence>MNKKFTISLVSITLTFLLVLGCDLSSGASRNRIDGISDFKKKYIDDSNYKCLGKKESESENSQVKLDENNNNNRSYYSRVSNVSNYYDKTHVSCKRQ</sequence>
<reference evidence="3 4" key="1">
    <citation type="journal article" date="2020" name="Int. J. Syst. Evol. Microbiol.">
        <title>Borrelia maritima sp. nov., a novel species of the Borrelia burgdorferi sensu lato complex, occupying a basal position to North American species.</title>
        <authorList>
            <person name="Margos G."/>
            <person name="Fedorova N."/>
            <person name="Becker N.S."/>
            <person name="Kleinjan J.E."/>
            <person name="Marosevic D."/>
            <person name="Krebs S."/>
            <person name="Hui L."/>
            <person name="Fingerle V."/>
            <person name="Lane R.S."/>
        </authorList>
    </citation>
    <scope>NUCLEOTIDE SEQUENCE [LARGE SCALE GENOMIC DNA]</scope>
    <source>
        <strain evidence="3 4">CA690</strain>
    </source>
</reference>
<keyword evidence="2" id="KW-0732">Signal</keyword>
<keyword evidence="4" id="KW-1185">Reference proteome</keyword>
<geneLocation type="plasmid" evidence="3 4">
    <name>lp17</name>
</geneLocation>
<evidence type="ECO:0000313" key="3">
    <source>
        <dbReference type="EMBL" id="QFI15074.1"/>
    </source>
</evidence>
<keyword evidence="3" id="KW-0614">Plasmid</keyword>
<dbReference type="KEGG" id="bmat:DB723_05125"/>
<feature type="signal peptide" evidence="2">
    <location>
        <begin position="1"/>
        <end position="21"/>
    </location>
</feature>
<gene>
    <name evidence="3" type="ORF">DB723_05125</name>
</gene>
<feature type="chain" id="PRO_5023941178" description="Lipoprotein" evidence="2">
    <location>
        <begin position="22"/>
        <end position="97"/>
    </location>
</feature>
<evidence type="ECO:0000256" key="2">
    <source>
        <dbReference type="SAM" id="SignalP"/>
    </source>
</evidence>
<dbReference type="EMBL" id="CP044540">
    <property type="protein sequence ID" value="QFI15074.1"/>
    <property type="molecule type" value="Genomic_DNA"/>
</dbReference>
<protein>
    <recommendedName>
        <fullName evidence="5">Lipoprotein</fullName>
    </recommendedName>
</protein>
<dbReference type="Pfam" id="PF17472">
    <property type="entry name" value="DUF5425"/>
    <property type="match status" value="1"/>
</dbReference>
<dbReference type="PROSITE" id="PS51257">
    <property type="entry name" value="PROKAR_LIPOPROTEIN"/>
    <property type="match status" value="1"/>
</dbReference>
<dbReference type="Proteomes" id="UP000326393">
    <property type="component" value="Plasmid lp17"/>
</dbReference>